<dbReference type="EMBL" id="QPJD01000001">
    <property type="protein sequence ID" value="RCW51661.1"/>
    <property type="molecule type" value="Genomic_DNA"/>
</dbReference>
<evidence type="ECO:0000313" key="1">
    <source>
        <dbReference type="EMBL" id="RCW51661.1"/>
    </source>
</evidence>
<protein>
    <submittedName>
        <fullName evidence="1">Uncharacterized protein</fullName>
    </submittedName>
</protein>
<comment type="caution">
    <text evidence="1">The sequence shown here is derived from an EMBL/GenBank/DDBJ whole genome shotgun (WGS) entry which is preliminary data.</text>
</comment>
<gene>
    <name evidence="1" type="ORF">DFP97_1011</name>
</gene>
<keyword evidence="2" id="KW-1185">Reference proteome</keyword>
<sequence length="40" mass="4920">FKHSLEKELTVVDEQLRKMMFLKYCNWFNLKDDKIPTTTK</sequence>
<proteinExistence type="predicted"/>
<feature type="non-terminal residue" evidence="1">
    <location>
        <position position="1"/>
    </location>
</feature>
<dbReference type="Proteomes" id="UP000252415">
    <property type="component" value="Unassembled WGS sequence"/>
</dbReference>
<reference evidence="1 2" key="1">
    <citation type="submission" date="2018-07" db="EMBL/GenBank/DDBJ databases">
        <title>Genomic Encyclopedia of Type Strains, Phase III (KMG-III): the genomes of soil and plant-associated and newly described type strains.</title>
        <authorList>
            <person name="Whitman W."/>
        </authorList>
    </citation>
    <scope>NUCLEOTIDE SEQUENCE [LARGE SCALE GENOMIC DNA]</scope>
    <source>
        <strain evidence="1 2">CECT 7506</strain>
    </source>
</reference>
<name>A0A368W7G9_9BACL</name>
<organism evidence="1 2">
    <name type="scientific">Paenibacillus prosopidis</name>
    <dbReference type="NCBI Taxonomy" id="630520"/>
    <lineage>
        <taxon>Bacteria</taxon>
        <taxon>Bacillati</taxon>
        <taxon>Bacillota</taxon>
        <taxon>Bacilli</taxon>
        <taxon>Bacillales</taxon>
        <taxon>Paenibacillaceae</taxon>
        <taxon>Paenibacillus</taxon>
    </lineage>
</organism>
<accession>A0A368W7G9</accession>
<evidence type="ECO:0000313" key="2">
    <source>
        <dbReference type="Proteomes" id="UP000252415"/>
    </source>
</evidence>
<dbReference type="AlphaFoldDB" id="A0A368W7G9"/>